<evidence type="ECO:0000313" key="1">
    <source>
        <dbReference type="EMBL" id="GAA0936379.1"/>
    </source>
</evidence>
<proteinExistence type="predicted"/>
<dbReference type="EMBL" id="BAAAHH010000001">
    <property type="protein sequence ID" value="GAA0936379.1"/>
    <property type="molecule type" value="Genomic_DNA"/>
</dbReference>
<organism evidence="1 2">
    <name type="scientific">Actinocorallia libanotica</name>
    <dbReference type="NCBI Taxonomy" id="46162"/>
    <lineage>
        <taxon>Bacteria</taxon>
        <taxon>Bacillati</taxon>
        <taxon>Actinomycetota</taxon>
        <taxon>Actinomycetes</taxon>
        <taxon>Streptosporangiales</taxon>
        <taxon>Thermomonosporaceae</taxon>
        <taxon>Actinocorallia</taxon>
    </lineage>
</organism>
<comment type="caution">
    <text evidence="1">The sequence shown here is derived from an EMBL/GenBank/DDBJ whole genome shotgun (WGS) entry which is preliminary data.</text>
</comment>
<keyword evidence="2" id="KW-1185">Reference proteome</keyword>
<sequence length="70" mass="8228">MRRNRRLRLERDLRALQRLRPLLTPIDLTRRKEEAMYDPEQDDEEAAYCWVCGDDGRTAGLSCMTAADML</sequence>
<name>A0ABN1Q1T7_9ACTN</name>
<gene>
    <name evidence="1" type="ORF">GCM10009550_02110</name>
</gene>
<accession>A0ABN1Q1T7</accession>
<evidence type="ECO:0000313" key="2">
    <source>
        <dbReference type="Proteomes" id="UP001500665"/>
    </source>
</evidence>
<dbReference type="Proteomes" id="UP001500665">
    <property type="component" value="Unassembled WGS sequence"/>
</dbReference>
<reference evidence="1 2" key="1">
    <citation type="journal article" date="2019" name="Int. J. Syst. Evol. Microbiol.">
        <title>The Global Catalogue of Microorganisms (GCM) 10K type strain sequencing project: providing services to taxonomists for standard genome sequencing and annotation.</title>
        <authorList>
            <consortium name="The Broad Institute Genomics Platform"/>
            <consortium name="The Broad Institute Genome Sequencing Center for Infectious Disease"/>
            <person name="Wu L."/>
            <person name="Ma J."/>
        </authorList>
    </citation>
    <scope>NUCLEOTIDE SEQUENCE [LARGE SCALE GENOMIC DNA]</scope>
    <source>
        <strain evidence="1 2">JCM 10696</strain>
    </source>
</reference>
<protein>
    <submittedName>
        <fullName evidence="1">Uncharacterized protein</fullName>
    </submittedName>
</protein>